<comment type="caution">
    <text evidence="18">The sequence shown here is derived from an EMBL/GenBank/DDBJ whole genome shotgun (WGS) entry which is preliminary data.</text>
</comment>
<evidence type="ECO:0000256" key="16">
    <source>
        <dbReference type="SAM" id="SignalP"/>
    </source>
</evidence>
<evidence type="ECO:0000313" key="18">
    <source>
        <dbReference type="EMBL" id="KAH7298532.1"/>
    </source>
</evidence>
<evidence type="ECO:0000256" key="14">
    <source>
        <dbReference type="PIRSR" id="PIRSR037090-50"/>
    </source>
</evidence>
<evidence type="ECO:0000256" key="9">
    <source>
        <dbReference type="ARBA" id="ARBA00023170"/>
    </source>
</evidence>
<gene>
    <name evidence="18" type="ORF">KP509_25G048200</name>
</gene>
<name>A0A8T2RQ32_CERRI</name>
<dbReference type="PANTHER" id="PTHR18966">
    <property type="entry name" value="IONOTROPIC GLUTAMATE RECEPTOR"/>
    <property type="match status" value="1"/>
</dbReference>
<evidence type="ECO:0000256" key="2">
    <source>
        <dbReference type="ARBA" id="ARBA00008685"/>
    </source>
</evidence>
<evidence type="ECO:0000256" key="4">
    <source>
        <dbReference type="ARBA" id="ARBA00022692"/>
    </source>
</evidence>
<dbReference type="EMBL" id="CM035430">
    <property type="protein sequence ID" value="KAH7298540.1"/>
    <property type="molecule type" value="Genomic_DNA"/>
</dbReference>
<evidence type="ECO:0000256" key="13">
    <source>
        <dbReference type="PIRNR" id="PIRNR037090"/>
    </source>
</evidence>
<comment type="function">
    <text evidence="13">Glutamate-gated receptor that probably acts as non-selective cation channel.</text>
</comment>
<reference evidence="18" key="1">
    <citation type="submission" date="2021-08" db="EMBL/GenBank/DDBJ databases">
        <title>WGS assembly of Ceratopteris richardii.</title>
        <authorList>
            <person name="Marchant D.B."/>
            <person name="Chen G."/>
            <person name="Jenkins J."/>
            <person name="Shu S."/>
            <person name="Leebens-Mack J."/>
            <person name="Grimwood J."/>
            <person name="Schmutz J."/>
            <person name="Soltis P."/>
            <person name="Soltis D."/>
            <person name="Chen Z.-H."/>
        </authorList>
    </citation>
    <scope>NUCLEOTIDE SEQUENCE</scope>
    <source>
        <strain evidence="18">Whitten #5841</strain>
        <tissue evidence="18">Leaf</tissue>
    </source>
</reference>
<dbReference type="InterPro" id="IPR028082">
    <property type="entry name" value="Peripla_BP_I"/>
</dbReference>
<dbReference type="EMBL" id="CM035430">
    <property type="protein sequence ID" value="KAH7298535.1"/>
    <property type="molecule type" value="Genomic_DNA"/>
</dbReference>
<dbReference type="Pfam" id="PF10613">
    <property type="entry name" value="Lig_chan-Glu_bd"/>
    <property type="match status" value="1"/>
</dbReference>
<evidence type="ECO:0000256" key="8">
    <source>
        <dbReference type="ARBA" id="ARBA00023136"/>
    </source>
</evidence>
<keyword evidence="19" id="KW-1185">Reference proteome</keyword>
<evidence type="ECO:0000256" key="11">
    <source>
        <dbReference type="ARBA" id="ARBA00023286"/>
    </source>
</evidence>
<evidence type="ECO:0000256" key="3">
    <source>
        <dbReference type="ARBA" id="ARBA00022448"/>
    </source>
</evidence>
<keyword evidence="6 15" id="KW-1133">Transmembrane helix</keyword>
<keyword evidence="5 16" id="KW-0732">Signal</keyword>
<dbReference type="Gene3D" id="3.40.190.10">
    <property type="entry name" value="Periplasmic binding protein-like II"/>
    <property type="match status" value="3"/>
</dbReference>
<dbReference type="EMBL" id="CM035430">
    <property type="protein sequence ID" value="KAH7298539.1"/>
    <property type="molecule type" value="Genomic_DNA"/>
</dbReference>
<sequence>MQDYQFLAVMCCVLLMQTWCWATAVATSSTLNDFSASVKIGAILDFNSPIGSFARKTIELAVQDVNNAHLLNATQLELEMYDSGSNPVQGAASAVELVKGGVVAVVGPQSSAVSQFAAYIGKEATVPFISFGATDPNLSETQYPYFIRVAPSDVLQMQAVAAFVGNYGWKEVVMFHMDDDYGTNGASKLSDSLQRKGSKIVDKVAFVPWVEKDGIDKELSMLTNRQTRIFIVHTQSDVGFLILQEAYYLNMMTSGYVWIVTDLVTTDLGSLQFDPKVQLYTQGVVGVRRYIRHSQELHNFVVSWKRSYPHLSLDLYVNQNNAYGLYAYDAVWTAARAISSYLNDEHEINFIKPPEKPTQSGGRSELAQMPIFQGGKTMRGYILNTSFVGASGVVKFDETGDLADAAFEYTNMVGRSLHVVGYWWANNSGVSLKLPPSTELSILDSAPDEEFFLAHDGKPETSTNMSIIWPGGDALTPRGWVLPKNGRPIKIGVPRKAGYTELVQVTINSDNTTTYTGFCIQVFEAALKYLPYAVPYTYEMFGDGLTTPEYSLLVQKLAHQEYDGVVGDVAILADRLRIVDFTQPFLESGLVVLAPVKNKRENNPWAFLRPFKAQLWITVLLSFIFTGSVIWILEHKVNEEFRGPPRTQLVTVLTFIFSTLFFSQREDTRSFLGRLVLIIWLFVILIINSSYTANLTSILTVEQLAPTIQGLETLIQSNLPIGYQDGSFVRDYLIALHVSPSRLKPLSSREKYHRALDLGPGRGGVAAIVDELPYIELFRQSNCKHYSIVGQEFTKSGWGFAFPRGSDITADLSQAILKMSQTGELQHIKDYWFKDTVCEEATNNSEAESLQLDLKSFWGLFLISAIASVVCVLLHLICLVKDYRNQLTMQQEATVLVRDGGSLQHIRKFLAYIDKSDSAQHENQMYSSNSFLNNRLSSLDDSSVKSISSPFGEGRTKAHT</sequence>
<evidence type="ECO:0000259" key="17">
    <source>
        <dbReference type="SMART" id="SM00079"/>
    </source>
</evidence>
<feature type="transmembrane region" description="Helical" evidence="15">
    <location>
        <begin position="613"/>
        <end position="633"/>
    </location>
</feature>
<dbReference type="Proteomes" id="UP000825935">
    <property type="component" value="Chromosome 25"/>
</dbReference>
<dbReference type="InterPro" id="IPR017103">
    <property type="entry name" value="Iontropic_Glu_rcpt_pln"/>
</dbReference>
<dbReference type="FunFam" id="3.40.50.2300:FF:000081">
    <property type="entry name" value="Glutamate receptor"/>
    <property type="match status" value="1"/>
</dbReference>
<dbReference type="GO" id="GO:0004930">
    <property type="term" value="F:G protein-coupled receptor activity"/>
    <property type="evidence" value="ECO:0007669"/>
    <property type="project" value="InterPro"/>
</dbReference>
<keyword evidence="12 13" id="KW-0407">Ion channel</keyword>
<dbReference type="InterPro" id="IPR000337">
    <property type="entry name" value="GPCR_3"/>
</dbReference>
<feature type="chain" id="PRO_5036275842" description="Glutamate receptor" evidence="16">
    <location>
        <begin position="23"/>
        <end position="960"/>
    </location>
</feature>
<evidence type="ECO:0000256" key="12">
    <source>
        <dbReference type="ARBA" id="ARBA00023303"/>
    </source>
</evidence>
<keyword evidence="14" id="KW-1015">Disulfide bond</keyword>
<evidence type="ECO:0000256" key="1">
    <source>
        <dbReference type="ARBA" id="ARBA00004141"/>
    </source>
</evidence>
<dbReference type="EMBL" id="CM035430">
    <property type="protein sequence ID" value="KAH7298538.1"/>
    <property type="molecule type" value="Genomic_DNA"/>
</dbReference>
<dbReference type="EMBL" id="CM035430">
    <property type="protein sequence ID" value="KAH7298532.1"/>
    <property type="molecule type" value="Genomic_DNA"/>
</dbReference>
<keyword evidence="9 13" id="KW-0675">Receptor</keyword>
<dbReference type="InterPro" id="IPR001828">
    <property type="entry name" value="ANF_lig-bd_rcpt"/>
</dbReference>
<keyword evidence="4 15" id="KW-0812">Transmembrane</keyword>
<dbReference type="SMART" id="SM00079">
    <property type="entry name" value="PBPe"/>
    <property type="match status" value="1"/>
</dbReference>
<dbReference type="InterPro" id="IPR019594">
    <property type="entry name" value="Glu/Gly-bd"/>
</dbReference>
<feature type="transmembrane region" description="Helical" evidence="15">
    <location>
        <begin position="857"/>
        <end position="880"/>
    </location>
</feature>
<dbReference type="PIRSF" id="PIRSF037090">
    <property type="entry name" value="Iontro_Glu-like_rcpt_pln"/>
    <property type="match status" value="1"/>
</dbReference>
<evidence type="ECO:0000256" key="10">
    <source>
        <dbReference type="ARBA" id="ARBA00023180"/>
    </source>
</evidence>
<dbReference type="FunFam" id="3.40.190.10:FF:000039">
    <property type="entry name" value="Glutamate receptor"/>
    <property type="match status" value="1"/>
</dbReference>
<dbReference type="GO" id="GO:0015276">
    <property type="term" value="F:ligand-gated monoatomic ion channel activity"/>
    <property type="evidence" value="ECO:0007669"/>
    <property type="project" value="InterPro"/>
</dbReference>
<dbReference type="InterPro" id="IPR015683">
    <property type="entry name" value="Ionotropic_Glu_rcpt"/>
</dbReference>
<dbReference type="SUPFAM" id="SSF53850">
    <property type="entry name" value="Periplasmic binding protein-like II"/>
    <property type="match status" value="1"/>
</dbReference>
<dbReference type="SUPFAM" id="SSF53822">
    <property type="entry name" value="Periplasmic binding protein-like I"/>
    <property type="match status" value="1"/>
</dbReference>
<dbReference type="PRINTS" id="PR00248">
    <property type="entry name" value="GPCRMGR"/>
</dbReference>
<dbReference type="Gene3D" id="1.10.287.70">
    <property type="match status" value="1"/>
</dbReference>
<proteinExistence type="inferred from homology"/>
<feature type="signal peptide" evidence="16">
    <location>
        <begin position="1"/>
        <end position="22"/>
    </location>
</feature>
<organism evidence="18 19">
    <name type="scientific">Ceratopteris richardii</name>
    <name type="common">Triangle waterfern</name>
    <dbReference type="NCBI Taxonomy" id="49495"/>
    <lineage>
        <taxon>Eukaryota</taxon>
        <taxon>Viridiplantae</taxon>
        <taxon>Streptophyta</taxon>
        <taxon>Embryophyta</taxon>
        <taxon>Tracheophyta</taxon>
        <taxon>Polypodiopsida</taxon>
        <taxon>Polypodiidae</taxon>
        <taxon>Polypodiales</taxon>
        <taxon>Pteridineae</taxon>
        <taxon>Pteridaceae</taxon>
        <taxon>Parkerioideae</taxon>
        <taxon>Ceratopteris</taxon>
    </lineage>
</organism>
<evidence type="ECO:0000256" key="6">
    <source>
        <dbReference type="ARBA" id="ARBA00022989"/>
    </source>
</evidence>
<feature type="domain" description="Ionotropic glutamate receptor C-terminal" evidence="17">
    <location>
        <begin position="490"/>
        <end position="835"/>
    </location>
</feature>
<keyword evidence="8 13" id="KW-0472">Membrane</keyword>
<dbReference type="Pfam" id="PF00060">
    <property type="entry name" value="Lig_chan"/>
    <property type="match status" value="1"/>
</dbReference>
<accession>A0A8T2RQ32</accession>
<keyword evidence="10" id="KW-0325">Glycoprotein</keyword>
<feature type="disulfide bond" evidence="14">
    <location>
        <begin position="783"/>
        <end position="838"/>
    </location>
</feature>
<comment type="similarity">
    <text evidence="2 13">Belongs to the glutamate-gated ion channel (TC 1.A.10.1) family.</text>
</comment>
<dbReference type="FunFam" id="3.40.190.10:FF:000054">
    <property type="entry name" value="Glutamate receptor"/>
    <property type="match status" value="1"/>
</dbReference>
<comment type="subcellular location">
    <subcellularLocation>
        <location evidence="1">Membrane</location>
        <topology evidence="1">Multi-pass membrane protein</topology>
    </subcellularLocation>
</comment>
<keyword evidence="11 13" id="KW-1071">Ligand-gated ion channel</keyword>
<feature type="transmembrane region" description="Helical" evidence="15">
    <location>
        <begin position="671"/>
        <end position="691"/>
    </location>
</feature>
<dbReference type="Pfam" id="PF01094">
    <property type="entry name" value="ANF_receptor"/>
    <property type="match status" value="1"/>
</dbReference>
<evidence type="ECO:0000256" key="7">
    <source>
        <dbReference type="ARBA" id="ARBA00023065"/>
    </source>
</evidence>
<evidence type="ECO:0000256" key="5">
    <source>
        <dbReference type="ARBA" id="ARBA00022729"/>
    </source>
</evidence>
<dbReference type="Gene3D" id="3.40.50.2300">
    <property type="match status" value="2"/>
</dbReference>
<evidence type="ECO:0000313" key="19">
    <source>
        <dbReference type="Proteomes" id="UP000825935"/>
    </source>
</evidence>
<dbReference type="PRINTS" id="PR01176">
    <property type="entry name" value="GABABRECEPTR"/>
</dbReference>
<keyword evidence="7 13" id="KW-0406">Ion transport</keyword>
<dbReference type="OrthoDB" id="5984008at2759"/>
<dbReference type="FunFam" id="1.10.287.70:FF:000037">
    <property type="entry name" value="Glutamate receptor"/>
    <property type="match status" value="1"/>
</dbReference>
<evidence type="ECO:0000256" key="15">
    <source>
        <dbReference type="SAM" id="Phobius"/>
    </source>
</evidence>
<dbReference type="CDD" id="cd13686">
    <property type="entry name" value="GluR_Plant"/>
    <property type="match status" value="1"/>
</dbReference>
<dbReference type="OMA" id="EYQLRMG"/>
<protein>
    <recommendedName>
        <fullName evidence="13">Glutamate receptor</fullName>
    </recommendedName>
</protein>
<keyword evidence="3 13" id="KW-0813">Transport</keyword>
<dbReference type="InterPro" id="IPR001320">
    <property type="entry name" value="Iontro_rcpt_C"/>
</dbReference>
<dbReference type="AlphaFoldDB" id="A0A8T2RQ32"/>
<dbReference type="GO" id="GO:0016020">
    <property type="term" value="C:membrane"/>
    <property type="evidence" value="ECO:0007669"/>
    <property type="project" value="UniProtKB-SubCell"/>
</dbReference>
<dbReference type="FunFam" id="3.40.190.10:FF:000109">
    <property type="entry name" value="Glutamate receptor"/>
    <property type="match status" value="1"/>
</dbReference>